<keyword evidence="2" id="KW-1185">Reference proteome</keyword>
<accession>A0A1X1RN56</accession>
<comment type="caution">
    <text evidence="1">The sequence shown here is derived from an EMBL/GenBank/DDBJ whole genome shotgun (WGS) entry which is preliminary data.</text>
</comment>
<reference evidence="1 2" key="1">
    <citation type="submission" date="2016-01" db="EMBL/GenBank/DDBJ databases">
        <title>The new phylogeny of the genus Mycobacterium.</title>
        <authorList>
            <person name="Tarcisio F."/>
            <person name="Conor M."/>
            <person name="Antonella G."/>
            <person name="Elisabetta G."/>
            <person name="Giulia F.S."/>
            <person name="Sara T."/>
            <person name="Anna F."/>
            <person name="Clotilde B."/>
            <person name="Roberto B."/>
            <person name="Veronica D.S."/>
            <person name="Fabio R."/>
            <person name="Monica P."/>
            <person name="Olivier J."/>
            <person name="Enrico T."/>
            <person name="Nicola S."/>
        </authorList>
    </citation>
    <scope>NUCLEOTIDE SEQUENCE [LARGE SCALE GENOMIC DNA]</scope>
    <source>
        <strain evidence="1 2">DSM 44179</strain>
    </source>
</reference>
<dbReference type="Proteomes" id="UP000193484">
    <property type="component" value="Unassembled WGS sequence"/>
</dbReference>
<organism evidence="1 2">
    <name type="scientific">Mycolicibacterium fallax</name>
    <name type="common">Mycobacterium fallax</name>
    <dbReference type="NCBI Taxonomy" id="1793"/>
    <lineage>
        <taxon>Bacteria</taxon>
        <taxon>Bacillati</taxon>
        <taxon>Actinomycetota</taxon>
        <taxon>Actinomycetes</taxon>
        <taxon>Mycobacteriales</taxon>
        <taxon>Mycobacteriaceae</taxon>
        <taxon>Mycolicibacterium</taxon>
    </lineage>
</organism>
<protein>
    <submittedName>
        <fullName evidence="1">Uncharacterized protein</fullName>
    </submittedName>
</protein>
<sequence>MREVKTMNKYQRQMRMQQTAVGVLRRDPSLLNDPRLLDRLDTISEHTFGEPYRQCIERWRSLLQRGDLDTLSHMVLEDSEYGGYLRTVSPLGMLLTGEQRRAVVYGNALVAA</sequence>
<dbReference type="EMBL" id="LQOJ01000005">
    <property type="protein sequence ID" value="ORV10038.1"/>
    <property type="molecule type" value="Genomic_DNA"/>
</dbReference>
<evidence type="ECO:0000313" key="1">
    <source>
        <dbReference type="EMBL" id="ORV10038.1"/>
    </source>
</evidence>
<gene>
    <name evidence="1" type="ORF">AWC04_01020</name>
</gene>
<proteinExistence type="predicted"/>
<dbReference type="AlphaFoldDB" id="A0A1X1RN56"/>
<evidence type="ECO:0000313" key="2">
    <source>
        <dbReference type="Proteomes" id="UP000193484"/>
    </source>
</evidence>
<name>A0A1X1RN56_MYCFA</name>